<dbReference type="RefSeq" id="WP_206594273.1">
    <property type="nucleotide sequence ID" value="NZ_JAFKCS010000009.1"/>
</dbReference>
<dbReference type="SUPFAM" id="SSF158544">
    <property type="entry name" value="GspK insert domain-like"/>
    <property type="match status" value="1"/>
</dbReference>
<dbReference type="EMBL" id="JAFKCS010000009">
    <property type="protein sequence ID" value="MBN7820441.1"/>
    <property type="molecule type" value="Genomic_DNA"/>
</dbReference>
<evidence type="ECO:0000313" key="1">
    <source>
        <dbReference type="EMBL" id="MBN7820441.1"/>
    </source>
</evidence>
<dbReference type="PANTHER" id="PTHR38831">
    <property type="entry name" value="TYPE II SECRETION SYSTEM PROTEIN K"/>
    <property type="match status" value="1"/>
</dbReference>
<keyword evidence="2" id="KW-1185">Reference proteome</keyword>
<organism evidence="1 2">
    <name type="scientific">Bowmanella yangjiangensis</name>
    <dbReference type="NCBI Taxonomy" id="2811230"/>
    <lineage>
        <taxon>Bacteria</taxon>
        <taxon>Pseudomonadati</taxon>
        <taxon>Pseudomonadota</taxon>
        <taxon>Gammaproteobacteria</taxon>
        <taxon>Alteromonadales</taxon>
        <taxon>Alteromonadaceae</taxon>
        <taxon>Bowmanella</taxon>
    </lineage>
</organism>
<protein>
    <recommendedName>
        <fullName evidence="3">Type II secretion system protein K</fullName>
    </recommendedName>
</protein>
<sequence>MMVRDRQQGAALLAVLIVSVVLVTLLGASSVLLNSRLQIAEASKARMAADAKAYAKINQLIYLLSTQRRTVAGVSQGIATKTAQTNEDGLYLQPIAGDELRTDGFLYQEQDIEFSIQNEDGLLPINSSFQYWLKLWLKNTGYSLSEQSYFADRLADYADGDDWQRPAGAEKATYLLQDKMLPMNFLLQQCSELAQVSMWDALVTNHPQILAHCSLRRSPRLNINAIPISLWQKLWPGSVQRLTEARARGRWLITYQDSYLIEPALALIPEEYYSPLGGERYILSVTAKGNTQKISVEIGEKNNRPFTRRTIY</sequence>
<gene>
    <name evidence="1" type="ORF">J0A65_11230</name>
</gene>
<dbReference type="PANTHER" id="PTHR38831:SF1">
    <property type="entry name" value="TYPE II SECRETION SYSTEM PROTEIN K-RELATED"/>
    <property type="match status" value="1"/>
</dbReference>
<dbReference type="InterPro" id="IPR038072">
    <property type="entry name" value="GspK_central_sf"/>
</dbReference>
<evidence type="ECO:0000313" key="2">
    <source>
        <dbReference type="Proteomes" id="UP000663992"/>
    </source>
</evidence>
<accession>A0ABS3CWB8</accession>
<comment type="caution">
    <text evidence="1">The sequence shown here is derived from an EMBL/GenBank/DDBJ whole genome shotgun (WGS) entry which is preliminary data.</text>
</comment>
<dbReference type="InterPro" id="IPR005628">
    <property type="entry name" value="GspK"/>
</dbReference>
<dbReference type="Proteomes" id="UP000663992">
    <property type="component" value="Unassembled WGS sequence"/>
</dbReference>
<name>A0ABS3CWB8_9ALTE</name>
<proteinExistence type="predicted"/>
<dbReference type="Gene3D" id="1.10.40.60">
    <property type="entry name" value="EpsJ-like"/>
    <property type="match status" value="2"/>
</dbReference>
<evidence type="ECO:0008006" key="3">
    <source>
        <dbReference type="Google" id="ProtNLM"/>
    </source>
</evidence>
<reference evidence="1 2" key="1">
    <citation type="submission" date="2021-03" db="EMBL/GenBank/DDBJ databases">
        <title>novel species isolated from a fishpond in China.</title>
        <authorList>
            <person name="Lu H."/>
            <person name="Cai Z."/>
        </authorList>
    </citation>
    <scope>NUCLEOTIDE SEQUENCE [LARGE SCALE GENOMIC DNA]</scope>
    <source>
        <strain evidence="1 2">Y57</strain>
    </source>
</reference>